<dbReference type="InterPro" id="IPR039329">
    <property type="entry name" value="SIAE"/>
</dbReference>
<dbReference type="Gene3D" id="2.60.120.260">
    <property type="entry name" value="Galactose-binding domain-like"/>
    <property type="match status" value="1"/>
</dbReference>
<dbReference type="InterPro" id="IPR036514">
    <property type="entry name" value="SGNH_hydro_sf"/>
</dbReference>
<keyword evidence="4" id="KW-1185">Reference proteome</keyword>
<dbReference type="Proteomes" id="UP000244905">
    <property type="component" value="Unassembled WGS sequence"/>
</dbReference>
<keyword evidence="1" id="KW-0378">Hydrolase</keyword>
<dbReference type="Gene3D" id="2.60.40.10">
    <property type="entry name" value="Immunoglobulins"/>
    <property type="match status" value="1"/>
</dbReference>
<protein>
    <submittedName>
        <fullName evidence="3">Sialate O-acetylesterase</fullName>
    </submittedName>
</protein>
<evidence type="ECO:0000259" key="2">
    <source>
        <dbReference type="Pfam" id="PF03629"/>
    </source>
</evidence>
<evidence type="ECO:0000313" key="4">
    <source>
        <dbReference type="Proteomes" id="UP000244905"/>
    </source>
</evidence>
<sequence length="554" mass="61420">MNMNKLLILTALLGAGSFCQDIRAEVKLPQIISDGMVVQRDRPLTLWGTADPGESVTVRVVKGKSATVTADSLGRWRAELPALKTGKTYTLTVADKTISNVAVGDVLLCSGQSNMELPVSRVTDMFADEVMEYRNPAIRQFLVPKEFDFDGERSDLSPTSWKSVDDDVMGFSALAYFTAKALNSRTGLPVGIINASWGGTPVESWISETAMSDYPYYLNQKAVYSSEAYRTALKEQEWRNYQAWNSVIDAADPGLAGAAKYYSPALDDSDWQETDLFSTSWASDGMTPANGSHWFRKTVDIDASHAGKAATLRLGCIVDADSVWINGRLVGFTTYQYPPRIYPIPEGLLKEGANTITVRLISQNGAPHFVPEKPYKIIFGDRPYAVYGRTYPDEIPLEGLWRYRKGAPMPAGPAMMFYCYMPCVLYNAMIAPVISYPVCGAVWYQGESNVGRSNQYPALLETMIADWRKASGNAGMPFYIVELADFLHESDRGGRAAWQTMRERQAQVADETPGVSLIRNSDLGEWNDIHPLDKKTLGNRVAEKILSENNNRPF</sequence>
<name>A0A2V1ITI7_9BACT</name>
<gene>
    <name evidence="3" type="ORF">C5O23_01155</name>
</gene>
<dbReference type="EMBL" id="PUEC01000002">
    <property type="protein sequence ID" value="PWB04195.1"/>
    <property type="molecule type" value="Genomic_DNA"/>
</dbReference>
<accession>A0A2V1ITI7</accession>
<dbReference type="Pfam" id="PF03629">
    <property type="entry name" value="SASA"/>
    <property type="match status" value="2"/>
</dbReference>
<proteinExistence type="predicted"/>
<dbReference type="PANTHER" id="PTHR22901">
    <property type="entry name" value="SIALATE O-ACETYLESTERASE"/>
    <property type="match status" value="1"/>
</dbReference>
<dbReference type="SUPFAM" id="SSF52266">
    <property type="entry name" value="SGNH hydrolase"/>
    <property type="match status" value="1"/>
</dbReference>
<dbReference type="InterPro" id="IPR013783">
    <property type="entry name" value="Ig-like_fold"/>
</dbReference>
<feature type="domain" description="Sialate O-acetylesterase" evidence="2">
    <location>
        <begin position="105"/>
        <end position="216"/>
    </location>
</feature>
<dbReference type="InterPro" id="IPR008979">
    <property type="entry name" value="Galactose-bd-like_sf"/>
</dbReference>
<feature type="domain" description="Sialate O-acetylesterase" evidence="2">
    <location>
        <begin position="437"/>
        <end position="546"/>
    </location>
</feature>
<dbReference type="SUPFAM" id="SSF49785">
    <property type="entry name" value="Galactose-binding domain-like"/>
    <property type="match status" value="1"/>
</dbReference>
<dbReference type="GO" id="GO:0005975">
    <property type="term" value="P:carbohydrate metabolic process"/>
    <property type="evidence" value="ECO:0007669"/>
    <property type="project" value="InterPro"/>
</dbReference>
<dbReference type="GO" id="GO:0001681">
    <property type="term" value="F:sialate O-acetylesterase activity"/>
    <property type="evidence" value="ECO:0007669"/>
    <property type="project" value="InterPro"/>
</dbReference>
<reference evidence="4" key="1">
    <citation type="submission" date="2018-02" db="EMBL/GenBank/DDBJ databases">
        <authorList>
            <person name="Clavel T."/>
            <person name="Strowig T."/>
        </authorList>
    </citation>
    <scope>NUCLEOTIDE SEQUENCE [LARGE SCALE GENOMIC DNA]</scope>
    <source>
        <strain evidence="4">DSM 103720</strain>
    </source>
</reference>
<dbReference type="PANTHER" id="PTHR22901:SF0">
    <property type="entry name" value="SIALATE O-ACETYLESTERASE"/>
    <property type="match status" value="1"/>
</dbReference>
<dbReference type="Gene3D" id="3.40.50.1110">
    <property type="entry name" value="SGNH hydrolase"/>
    <property type="match status" value="2"/>
</dbReference>
<organism evidence="3 4">
    <name type="scientific">Duncaniella muris</name>
    <dbReference type="NCBI Taxonomy" id="2094150"/>
    <lineage>
        <taxon>Bacteria</taxon>
        <taxon>Pseudomonadati</taxon>
        <taxon>Bacteroidota</taxon>
        <taxon>Bacteroidia</taxon>
        <taxon>Bacteroidales</taxon>
        <taxon>Muribaculaceae</taxon>
        <taxon>Duncaniella</taxon>
    </lineage>
</organism>
<dbReference type="GO" id="GO:0004553">
    <property type="term" value="F:hydrolase activity, hydrolyzing O-glycosyl compounds"/>
    <property type="evidence" value="ECO:0007669"/>
    <property type="project" value="InterPro"/>
</dbReference>
<comment type="caution">
    <text evidence="3">The sequence shown here is derived from an EMBL/GenBank/DDBJ whole genome shotgun (WGS) entry which is preliminary data.</text>
</comment>
<dbReference type="AlphaFoldDB" id="A0A2V1ITI7"/>
<dbReference type="InterPro" id="IPR005181">
    <property type="entry name" value="SASA"/>
</dbReference>
<evidence type="ECO:0000256" key="1">
    <source>
        <dbReference type="ARBA" id="ARBA00022801"/>
    </source>
</evidence>
<evidence type="ECO:0000313" key="3">
    <source>
        <dbReference type="EMBL" id="PWB04195.1"/>
    </source>
</evidence>